<feature type="domain" description="DUF6870" evidence="1">
    <location>
        <begin position="7"/>
        <end position="65"/>
    </location>
</feature>
<evidence type="ECO:0000259" key="1">
    <source>
        <dbReference type="Pfam" id="PF21757"/>
    </source>
</evidence>
<proteinExistence type="predicted"/>
<dbReference type="Pfam" id="PF21757">
    <property type="entry name" value="DUF6870"/>
    <property type="match status" value="1"/>
</dbReference>
<dbReference type="RefSeq" id="WP_028309336.1">
    <property type="nucleotide sequence ID" value="NZ_FQZV01000050.1"/>
</dbReference>
<evidence type="ECO:0000313" key="3">
    <source>
        <dbReference type="Proteomes" id="UP000184536"/>
    </source>
</evidence>
<dbReference type="EMBL" id="FQZV01000050">
    <property type="protein sequence ID" value="SHJ88877.1"/>
    <property type="molecule type" value="Genomic_DNA"/>
</dbReference>
<dbReference type="OrthoDB" id="9797040at2"/>
<dbReference type="Proteomes" id="UP000184536">
    <property type="component" value="Unassembled WGS sequence"/>
</dbReference>
<dbReference type="InterPro" id="IPR049222">
    <property type="entry name" value="DUF6870"/>
</dbReference>
<name>A0A1M6MZF4_9FIRM</name>
<accession>A0A1M6MZF4</accession>
<keyword evidence="3" id="KW-1185">Reference proteome</keyword>
<reference evidence="3" key="1">
    <citation type="submission" date="2016-11" db="EMBL/GenBank/DDBJ databases">
        <authorList>
            <person name="Varghese N."/>
            <person name="Submissions S."/>
        </authorList>
    </citation>
    <scope>NUCLEOTIDE SEQUENCE [LARGE SCALE GENOMIC DNA]</scope>
    <source>
        <strain evidence="3">DSM 17957</strain>
    </source>
</reference>
<protein>
    <recommendedName>
        <fullName evidence="1">DUF6870 domain-containing protein</fullName>
    </recommendedName>
</protein>
<evidence type="ECO:0000313" key="2">
    <source>
        <dbReference type="EMBL" id="SHJ88877.1"/>
    </source>
</evidence>
<gene>
    <name evidence="2" type="ORF">SAMN02745975_03148</name>
</gene>
<sequence length="68" mass="7885">MNSGACNELVDIRDISVDKNLSKEERIAEYVRQIKDPYNFKCGNFTVWVRFADNGVTLEDCLQRLLTE</sequence>
<dbReference type="STRING" id="1121919.SAMN02745975_03148"/>
<dbReference type="AlphaFoldDB" id="A0A1M6MZF4"/>
<organism evidence="2 3">
    <name type="scientific">Geosporobacter subterraneus DSM 17957</name>
    <dbReference type="NCBI Taxonomy" id="1121919"/>
    <lineage>
        <taxon>Bacteria</taxon>
        <taxon>Bacillati</taxon>
        <taxon>Bacillota</taxon>
        <taxon>Clostridia</taxon>
        <taxon>Peptostreptococcales</taxon>
        <taxon>Thermotaleaceae</taxon>
        <taxon>Geosporobacter</taxon>
    </lineage>
</organism>